<sequence length="476" mass="52791">MATAEESQESHDSVPDPDRPCDDEEPKERAERLKKEGNDLLTQNKFQEAIDRYSEAISLDPANHVLYSNRSAARIRVNALEDALGDAEECVRLKEDFGKGWGRKAGALLQLRRPREALQAVDRGLQVDPGNAFLQGARKEALKQMFLQRLRGKWRGTVSQQMGGYEQVFDFVDDTKMHVSVEHSDMPMDVKYDVDVDQTPHTLQMAAVNMPGMPFPVPPWRGVIRIVPEDDSPDTDRANDQLHVNTSMDPFSPVPSTFEGIGFVSMRRSEGFVHEGPDQDVLSLSEEQQLEKYFEGFIEVLESVEPLDPPMPGDSPEESGAKVQKQVQLQLKISKHERRFSKSVCEKAQVVAKQVDNRDMPSKMADIVKRVRELLVEKRLISPDSLPTANSADNPSSTVSSRKTEERQAARQTEAAAADSSSGDKGPDNKEEGKDRGLRVVLSSWAGEHKAALAGVGVAVVVGVGLLVAMRLLKTE</sequence>
<dbReference type="VEuPathDB" id="CryptoDB:Vbra_12295"/>
<feature type="region of interest" description="Disordered" evidence="4">
    <location>
        <begin position="1"/>
        <end position="38"/>
    </location>
</feature>
<dbReference type="InterPro" id="IPR019734">
    <property type="entry name" value="TPR_rpt"/>
</dbReference>
<evidence type="ECO:0000256" key="3">
    <source>
        <dbReference type="PROSITE-ProRule" id="PRU00339"/>
    </source>
</evidence>
<protein>
    <submittedName>
        <fullName evidence="6">Uncharacterized protein</fullName>
    </submittedName>
</protein>
<dbReference type="OMA" id="CMAGEED"/>
<evidence type="ECO:0000313" key="6">
    <source>
        <dbReference type="EMBL" id="CEL97710.1"/>
    </source>
</evidence>
<evidence type="ECO:0000256" key="1">
    <source>
        <dbReference type="ARBA" id="ARBA00022737"/>
    </source>
</evidence>
<proteinExistence type="predicted"/>
<dbReference type="PROSITE" id="PS50005">
    <property type="entry name" value="TPR"/>
    <property type="match status" value="1"/>
</dbReference>
<keyword evidence="2 3" id="KW-0802">TPR repeat</keyword>
<dbReference type="AlphaFoldDB" id="A0A0G4EJV1"/>
<evidence type="ECO:0000313" key="7">
    <source>
        <dbReference type="Proteomes" id="UP000041254"/>
    </source>
</evidence>
<feature type="compositionally biased region" description="Basic and acidic residues" evidence="4">
    <location>
        <begin position="425"/>
        <end position="435"/>
    </location>
</feature>
<evidence type="ECO:0000256" key="5">
    <source>
        <dbReference type="SAM" id="Phobius"/>
    </source>
</evidence>
<feature type="compositionally biased region" description="Basic and acidic residues" evidence="4">
    <location>
        <begin position="8"/>
        <end position="38"/>
    </location>
</feature>
<organism evidence="6 7">
    <name type="scientific">Vitrella brassicaformis (strain CCMP3155)</name>
    <dbReference type="NCBI Taxonomy" id="1169540"/>
    <lineage>
        <taxon>Eukaryota</taxon>
        <taxon>Sar</taxon>
        <taxon>Alveolata</taxon>
        <taxon>Colpodellida</taxon>
        <taxon>Vitrellaceae</taxon>
        <taxon>Vitrella</taxon>
    </lineage>
</organism>
<gene>
    <name evidence="6" type="ORF">Vbra_12295</name>
</gene>
<feature type="transmembrane region" description="Helical" evidence="5">
    <location>
        <begin position="451"/>
        <end position="473"/>
    </location>
</feature>
<keyword evidence="7" id="KW-1185">Reference proteome</keyword>
<feature type="compositionally biased region" description="Polar residues" evidence="4">
    <location>
        <begin position="385"/>
        <end position="401"/>
    </location>
</feature>
<evidence type="ECO:0000256" key="4">
    <source>
        <dbReference type="SAM" id="MobiDB-lite"/>
    </source>
</evidence>
<dbReference type="SMART" id="SM00028">
    <property type="entry name" value="TPR"/>
    <property type="match status" value="3"/>
</dbReference>
<feature type="region of interest" description="Disordered" evidence="4">
    <location>
        <begin position="384"/>
        <end position="435"/>
    </location>
</feature>
<feature type="repeat" description="TPR" evidence="3">
    <location>
        <begin position="30"/>
        <end position="63"/>
    </location>
</feature>
<name>A0A0G4EJV1_VITBC</name>
<accession>A0A0G4EJV1</accession>
<keyword evidence="5" id="KW-0812">Transmembrane</keyword>
<feature type="compositionally biased region" description="Low complexity" evidence="4">
    <location>
        <begin position="410"/>
        <end position="421"/>
    </location>
</feature>
<dbReference type="PANTHER" id="PTHR22904">
    <property type="entry name" value="TPR REPEAT CONTAINING PROTEIN"/>
    <property type="match status" value="1"/>
</dbReference>
<dbReference type="InParanoid" id="A0A0G4EJV1"/>
<keyword evidence="1" id="KW-0677">Repeat</keyword>
<keyword evidence="5" id="KW-1133">Transmembrane helix</keyword>
<dbReference type="PANTHER" id="PTHR22904:SF523">
    <property type="entry name" value="STRESS-INDUCED-PHOSPHOPROTEIN 1"/>
    <property type="match status" value="1"/>
</dbReference>
<dbReference type="STRING" id="1169540.A0A0G4EJV1"/>
<dbReference type="GO" id="GO:0051879">
    <property type="term" value="F:Hsp90 protein binding"/>
    <property type="evidence" value="ECO:0007669"/>
    <property type="project" value="TreeGrafter"/>
</dbReference>
<dbReference type="InterPro" id="IPR011990">
    <property type="entry name" value="TPR-like_helical_dom_sf"/>
</dbReference>
<reference evidence="6 7" key="1">
    <citation type="submission" date="2014-11" db="EMBL/GenBank/DDBJ databases">
        <authorList>
            <person name="Zhu J."/>
            <person name="Qi W."/>
            <person name="Song R."/>
        </authorList>
    </citation>
    <scope>NUCLEOTIDE SEQUENCE [LARGE SCALE GENOMIC DNA]</scope>
</reference>
<dbReference type="EMBL" id="CDMY01000255">
    <property type="protein sequence ID" value="CEL97710.1"/>
    <property type="molecule type" value="Genomic_DNA"/>
</dbReference>
<dbReference type="Proteomes" id="UP000041254">
    <property type="component" value="Unassembled WGS sequence"/>
</dbReference>
<evidence type="ECO:0000256" key="2">
    <source>
        <dbReference type="ARBA" id="ARBA00022803"/>
    </source>
</evidence>
<dbReference type="OrthoDB" id="439081at2759"/>
<dbReference type="Gene3D" id="1.25.40.10">
    <property type="entry name" value="Tetratricopeptide repeat domain"/>
    <property type="match status" value="1"/>
</dbReference>
<keyword evidence="5" id="KW-0472">Membrane</keyword>
<dbReference type="SUPFAM" id="SSF48452">
    <property type="entry name" value="TPR-like"/>
    <property type="match status" value="1"/>
</dbReference>